<keyword evidence="9" id="KW-0906">Nuclear pore complex</keyword>
<proteinExistence type="inferred from homology"/>
<feature type="repeat" description="WD" evidence="11">
    <location>
        <begin position="206"/>
        <end position="241"/>
    </location>
</feature>
<organism evidence="12 13">
    <name type="scientific">Clydaea vesicula</name>
    <dbReference type="NCBI Taxonomy" id="447962"/>
    <lineage>
        <taxon>Eukaryota</taxon>
        <taxon>Fungi</taxon>
        <taxon>Fungi incertae sedis</taxon>
        <taxon>Chytridiomycota</taxon>
        <taxon>Chytridiomycota incertae sedis</taxon>
        <taxon>Chytridiomycetes</taxon>
        <taxon>Lobulomycetales</taxon>
        <taxon>Lobulomycetaceae</taxon>
        <taxon>Clydaea</taxon>
    </lineage>
</organism>
<evidence type="ECO:0000313" key="13">
    <source>
        <dbReference type="Proteomes" id="UP001211065"/>
    </source>
</evidence>
<gene>
    <name evidence="12" type="primary">SEC13</name>
    <name evidence="12" type="ORF">HK099_002738</name>
</gene>
<evidence type="ECO:0000256" key="2">
    <source>
        <dbReference type="ARBA" id="ARBA00010102"/>
    </source>
</evidence>
<evidence type="ECO:0000256" key="8">
    <source>
        <dbReference type="ARBA" id="ARBA00023010"/>
    </source>
</evidence>
<dbReference type="EMBL" id="JADGJW010001931">
    <property type="protein sequence ID" value="KAJ3200302.1"/>
    <property type="molecule type" value="Genomic_DNA"/>
</dbReference>
<evidence type="ECO:0000313" key="12">
    <source>
        <dbReference type="EMBL" id="KAJ3200302.1"/>
    </source>
</evidence>
<dbReference type="GO" id="GO:0031080">
    <property type="term" value="C:nuclear pore outer ring"/>
    <property type="evidence" value="ECO:0007669"/>
    <property type="project" value="TreeGrafter"/>
</dbReference>
<keyword evidence="10" id="KW-0539">Nucleus</keyword>
<keyword evidence="6" id="KW-0509">mRNA transport</keyword>
<sequence length="306" mass="33630">MLHDAQLDYYGNHLATCSSDNTAKIFKVENSNQQQQQQQNQKLIANLTGHKGPVWQVAWSHPKFGNLLATCSYDSTVFIWKDPGNNGKWVKIKEHCAHSASVNSISWAPHEFGLILVCGSSDGNISVLSIKEDNEWVSSVIQNAHQIGCNSVSWAPSNIPGSLVNTSGGNVSDTMEKRFVSGGCDNLIKIWKFDDASSSWITEHTLDGHSDWVRDVAWAPSVGLSQSYIASCSQDKSVVIWVQSSSTSPWQKNDLTKELFGDVVWRCSWSPSGNILAVSSGDNKVSLWKEGIEGSWQKVGDVSDNN</sequence>
<protein>
    <submittedName>
        <fullName evidence="12">GTPase-activating protein S13</fullName>
    </submittedName>
</protein>
<evidence type="ECO:0000256" key="6">
    <source>
        <dbReference type="ARBA" id="ARBA00022816"/>
    </source>
</evidence>
<dbReference type="InterPro" id="IPR001680">
    <property type="entry name" value="WD40_rpt"/>
</dbReference>
<comment type="subcellular location">
    <subcellularLocation>
        <location evidence="1">Nucleus</location>
        <location evidence="1">Nuclear pore complex</location>
    </subcellularLocation>
</comment>
<keyword evidence="3" id="KW-0813">Transport</keyword>
<evidence type="ECO:0000256" key="11">
    <source>
        <dbReference type="PROSITE-ProRule" id="PRU00221"/>
    </source>
</evidence>
<keyword evidence="8" id="KW-0811">Translocation</keyword>
<dbReference type="FunFam" id="2.130.10.10:FF:000017">
    <property type="entry name" value="SEC13 homolog (S. cerevisiae)"/>
    <property type="match status" value="1"/>
</dbReference>
<dbReference type="InterPro" id="IPR015943">
    <property type="entry name" value="WD40/YVTN_repeat-like_dom_sf"/>
</dbReference>
<evidence type="ECO:0000256" key="9">
    <source>
        <dbReference type="ARBA" id="ARBA00023132"/>
    </source>
</evidence>
<keyword evidence="13" id="KW-1185">Reference proteome</keyword>
<dbReference type="AlphaFoldDB" id="A0AAD5XRH9"/>
<evidence type="ECO:0000256" key="5">
    <source>
        <dbReference type="ARBA" id="ARBA00022737"/>
    </source>
</evidence>
<name>A0AAD5XRH9_9FUNG</name>
<keyword evidence="4 11" id="KW-0853">WD repeat</keyword>
<dbReference type="PANTHER" id="PTHR11024">
    <property type="entry name" value="NUCLEAR PORE COMPLEX PROTEIN SEC13 / SEH1 FAMILY MEMBER"/>
    <property type="match status" value="1"/>
</dbReference>
<comment type="similarity">
    <text evidence="2">Belongs to the WD repeat SEC13 family.</text>
</comment>
<feature type="repeat" description="WD" evidence="11">
    <location>
        <begin position="268"/>
        <end position="289"/>
    </location>
</feature>
<keyword evidence="5" id="KW-0677">Repeat</keyword>
<comment type="caution">
    <text evidence="12">The sequence shown here is derived from an EMBL/GenBank/DDBJ whole genome shotgun (WGS) entry which is preliminary data.</text>
</comment>
<evidence type="ECO:0000256" key="4">
    <source>
        <dbReference type="ARBA" id="ARBA00022574"/>
    </source>
</evidence>
<dbReference type="Proteomes" id="UP001211065">
    <property type="component" value="Unassembled WGS sequence"/>
</dbReference>
<accession>A0AAD5XRH9</accession>
<dbReference type="InterPro" id="IPR036322">
    <property type="entry name" value="WD40_repeat_dom_sf"/>
</dbReference>
<dbReference type="Pfam" id="PF00400">
    <property type="entry name" value="WD40"/>
    <property type="match status" value="4"/>
</dbReference>
<dbReference type="PROSITE" id="PS50082">
    <property type="entry name" value="WD_REPEATS_2"/>
    <property type="match status" value="3"/>
</dbReference>
<dbReference type="GO" id="GO:0005198">
    <property type="term" value="F:structural molecule activity"/>
    <property type="evidence" value="ECO:0007669"/>
    <property type="project" value="InterPro"/>
</dbReference>
<keyword evidence="7" id="KW-0653">Protein transport</keyword>
<dbReference type="GO" id="GO:0032008">
    <property type="term" value="P:positive regulation of TOR signaling"/>
    <property type="evidence" value="ECO:0007669"/>
    <property type="project" value="TreeGrafter"/>
</dbReference>
<dbReference type="PROSITE" id="PS50294">
    <property type="entry name" value="WD_REPEATS_REGION"/>
    <property type="match status" value="2"/>
</dbReference>
<dbReference type="GO" id="GO:0030127">
    <property type="term" value="C:COPII vesicle coat"/>
    <property type="evidence" value="ECO:0007669"/>
    <property type="project" value="TreeGrafter"/>
</dbReference>
<dbReference type="GO" id="GO:0006606">
    <property type="term" value="P:protein import into nucleus"/>
    <property type="evidence" value="ECO:0007669"/>
    <property type="project" value="TreeGrafter"/>
</dbReference>
<evidence type="ECO:0000256" key="1">
    <source>
        <dbReference type="ARBA" id="ARBA00004567"/>
    </source>
</evidence>
<reference evidence="12" key="1">
    <citation type="submission" date="2020-05" db="EMBL/GenBank/DDBJ databases">
        <title>Phylogenomic resolution of chytrid fungi.</title>
        <authorList>
            <person name="Stajich J.E."/>
            <person name="Amses K."/>
            <person name="Simmons R."/>
            <person name="Seto K."/>
            <person name="Myers J."/>
            <person name="Bonds A."/>
            <person name="Quandt C.A."/>
            <person name="Barry K."/>
            <person name="Liu P."/>
            <person name="Grigoriev I."/>
            <person name="Longcore J.E."/>
            <person name="James T.Y."/>
        </authorList>
    </citation>
    <scope>NUCLEOTIDE SEQUENCE</scope>
    <source>
        <strain evidence="12">JEL0476</strain>
    </source>
</reference>
<dbReference type="GO" id="GO:0090114">
    <property type="term" value="P:COPII-coated vesicle budding"/>
    <property type="evidence" value="ECO:0007669"/>
    <property type="project" value="TreeGrafter"/>
</dbReference>
<dbReference type="GO" id="GO:0051028">
    <property type="term" value="P:mRNA transport"/>
    <property type="evidence" value="ECO:0007669"/>
    <property type="project" value="UniProtKB-KW"/>
</dbReference>
<evidence type="ECO:0000256" key="10">
    <source>
        <dbReference type="ARBA" id="ARBA00023242"/>
    </source>
</evidence>
<dbReference type="Gene3D" id="2.130.10.10">
    <property type="entry name" value="YVTN repeat-like/Quinoprotein amine dehydrogenase"/>
    <property type="match status" value="1"/>
</dbReference>
<dbReference type="GO" id="GO:0032527">
    <property type="term" value="P:protein exit from endoplasmic reticulum"/>
    <property type="evidence" value="ECO:0007669"/>
    <property type="project" value="TreeGrafter"/>
</dbReference>
<evidence type="ECO:0000256" key="7">
    <source>
        <dbReference type="ARBA" id="ARBA00022927"/>
    </source>
</evidence>
<dbReference type="InterPro" id="IPR037363">
    <property type="entry name" value="Sec13/Seh1_fam"/>
</dbReference>
<dbReference type="SUPFAM" id="SSF50978">
    <property type="entry name" value="WD40 repeat-like"/>
    <property type="match status" value="1"/>
</dbReference>
<feature type="repeat" description="WD" evidence="11">
    <location>
        <begin position="47"/>
        <end position="81"/>
    </location>
</feature>
<dbReference type="PANTHER" id="PTHR11024:SF2">
    <property type="entry name" value="PROTEIN SEC13 HOMOLOG"/>
    <property type="match status" value="1"/>
</dbReference>
<evidence type="ECO:0000256" key="3">
    <source>
        <dbReference type="ARBA" id="ARBA00022448"/>
    </source>
</evidence>
<dbReference type="SMART" id="SM00320">
    <property type="entry name" value="WD40"/>
    <property type="match status" value="5"/>
</dbReference>